<keyword evidence="9" id="KW-0418">Kinase</keyword>
<dbReference type="Proteomes" id="UP000006757">
    <property type="component" value="Unassembled WGS sequence"/>
</dbReference>
<dbReference type="eggNOG" id="KOG1448">
    <property type="taxonomic scope" value="Eukaryota"/>
</dbReference>
<evidence type="ECO:0000259" key="14">
    <source>
        <dbReference type="Pfam" id="PF13793"/>
    </source>
</evidence>
<evidence type="ECO:0000256" key="13">
    <source>
        <dbReference type="SAM" id="MobiDB-lite"/>
    </source>
</evidence>
<evidence type="ECO:0000256" key="12">
    <source>
        <dbReference type="ARBA" id="ARBA00049535"/>
    </source>
</evidence>
<comment type="pathway">
    <text evidence="2">Metabolic intermediate biosynthesis; 5-phospho-alpha-D-ribose 1-diphosphate biosynthesis; 5-phospho-alpha-D-ribose 1-diphosphate from D-ribose 5-phosphate (route I): step 1/1.</text>
</comment>
<keyword evidence="16" id="KW-1185">Reference proteome</keyword>
<dbReference type="InterPro" id="IPR029057">
    <property type="entry name" value="PRTase-like"/>
</dbReference>
<dbReference type="InterPro" id="IPR005946">
    <property type="entry name" value="Rib-P_diPkinase"/>
</dbReference>
<dbReference type="GO" id="GO:0006015">
    <property type="term" value="P:5-phosphoribose 1-diphosphate biosynthetic process"/>
    <property type="evidence" value="ECO:0007669"/>
    <property type="project" value="TreeGrafter"/>
</dbReference>
<dbReference type="Gene3D" id="3.40.50.2020">
    <property type="match status" value="1"/>
</dbReference>
<sequence>MSWFPSRISNIVHTLVYSLPSPNDTSTNITNSTINGTIANATAIASEEKLKKEALVIPLAFAGGKYGAVLAIVRPRPPPPPLPHPPLGWYRDLRHRVSRALTSPKTPSYLRIPGLLALGRAWLLFSVITLQVANLWPQNLVKRLEAAHWSAGPLTPLVAPFAHSLAHTTDLLGSWAGHQEMESVCWSVFLCVCIGLICEALANGLDRADAGASFNLFGFSFLCHFYSSPVTHHYNPPNVTHGRPDVHALFQLWLGLTEAQPAAADWSLRSPQPDALPVCLDDLAAALPVLLVRDAHAGAAPDDRHHVHGCASGVHASVHPGGAVPSAEDDVGVALLKLGTACIEATSYSGLRNELAPIPEPQPFVRLSGAGCDDVGRPKQSNGFGGRIDDIQVAELTDPHSESPYYRELRKFYKALGSLTKDTFMMVLLSTPVGRKIYTSAWRAWYARWWYGPRHWKFWRRAAWRGPRRRRYIPEPPSLANWPTSGWSSAVRVRPEIIPEVVEAEPQDEPQYTFDQVLRGEVVIEDDEDEAGDWVDEASDESDTSDMEDDGQPQPEDDHQVALYQDLVQEDGAALQPILLAHLTSGAPLTRRRYNALSKRQPSSDPFAAVAASRRAEVTKVSGGDEWDEERRRACVITVSEKLSFQPKRQLYLFPSPKTPSDYINEQASAQGARRYIFTISTTTPTTPARPAKDTKMSTVNTSIKLFTGTSHPELAHLIAKRLGIPVSRANVIQPPSGETKVTIVESVRDYDVYILNTGAGAVNTSLMELCIMIHACKIASARRITAIIPHFFYARQDKKDKSRAPITAKLVANMLREAGCDHVITMDLHASQIQGFFDVPVDK</sequence>
<name>K1VBS3_TRIAC</name>
<feature type="domain" description="Ribose-phosphate pyrophosphokinase N-terminal" evidence="14">
    <location>
        <begin position="704"/>
        <end position="820"/>
    </location>
</feature>
<dbReference type="GO" id="GO:0004749">
    <property type="term" value="F:ribose phosphate diphosphokinase activity"/>
    <property type="evidence" value="ECO:0007669"/>
    <property type="project" value="UniProtKB-EC"/>
</dbReference>
<evidence type="ECO:0000256" key="1">
    <source>
        <dbReference type="ARBA" id="ARBA00001946"/>
    </source>
</evidence>
<dbReference type="GO" id="GO:0002189">
    <property type="term" value="C:ribose phosphate diphosphokinase complex"/>
    <property type="evidence" value="ECO:0007669"/>
    <property type="project" value="TreeGrafter"/>
</dbReference>
<dbReference type="SMART" id="SM01400">
    <property type="entry name" value="Pribosyltran_N"/>
    <property type="match status" value="1"/>
</dbReference>
<gene>
    <name evidence="15" type="ORF">A1Q2_07254</name>
</gene>
<dbReference type="AlphaFoldDB" id="K1VBS3"/>
<dbReference type="SUPFAM" id="SSF53271">
    <property type="entry name" value="PRTase-like"/>
    <property type="match status" value="1"/>
</dbReference>
<dbReference type="InParanoid" id="K1VBS3"/>
<dbReference type="PROSITE" id="PS00114">
    <property type="entry name" value="PRPP_SYNTHASE"/>
    <property type="match status" value="1"/>
</dbReference>
<dbReference type="GO" id="GO:0016301">
    <property type="term" value="F:kinase activity"/>
    <property type="evidence" value="ECO:0007669"/>
    <property type="project" value="UniProtKB-KW"/>
</dbReference>
<keyword evidence="8" id="KW-0547">Nucleotide-binding</keyword>
<dbReference type="GO" id="GO:0005524">
    <property type="term" value="F:ATP binding"/>
    <property type="evidence" value="ECO:0007669"/>
    <property type="project" value="UniProtKB-KW"/>
</dbReference>
<dbReference type="PANTHER" id="PTHR10210">
    <property type="entry name" value="RIBOSE-PHOSPHATE DIPHOSPHOKINASE FAMILY MEMBER"/>
    <property type="match status" value="1"/>
</dbReference>
<dbReference type="GO" id="GO:0005737">
    <property type="term" value="C:cytoplasm"/>
    <property type="evidence" value="ECO:0007669"/>
    <property type="project" value="TreeGrafter"/>
</dbReference>
<proteinExistence type="inferred from homology"/>
<keyword evidence="7" id="KW-0545">Nucleotide biosynthesis</keyword>
<evidence type="ECO:0000256" key="6">
    <source>
        <dbReference type="ARBA" id="ARBA00022723"/>
    </source>
</evidence>
<dbReference type="GO" id="GO:0006164">
    <property type="term" value="P:purine nucleotide biosynthetic process"/>
    <property type="evidence" value="ECO:0007669"/>
    <property type="project" value="TreeGrafter"/>
</dbReference>
<organism evidence="15 16">
    <name type="scientific">Trichosporon asahii var. asahii (strain CBS 8904)</name>
    <name type="common">Yeast</name>
    <dbReference type="NCBI Taxonomy" id="1220162"/>
    <lineage>
        <taxon>Eukaryota</taxon>
        <taxon>Fungi</taxon>
        <taxon>Dikarya</taxon>
        <taxon>Basidiomycota</taxon>
        <taxon>Agaricomycotina</taxon>
        <taxon>Tremellomycetes</taxon>
        <taxon>Trichosporonales</taxon>
        <taxon>Trichosporonaceae</taxon>
        <taxon>Trichosporon</taxon>
    </lineage>
</organism>
<comment type="caution">
    <text evidence="15">The sequence shown here is derived from an EMBL/GenBank/DDBJ whole genome shotgun (WGS) entry which is preliminary data.</text>
</comment>
<comment type="catalytic activity">
    <reaction evidence="12">
        <text>D-ribose 5-phosphate + ATP = 5-phospho-alpha-D-ribose 1-diphosphate + AMP + H(+)</text>
        <dbReference type="Rhea" id="RHEA:15609"/>
        <dbReference type="ChEBI" id="CHEBI:15378"/>
        <dbReference type="ChEBI" id="CHEBI:30616"/>
        <dbReference type="ChEBI" id="CHEBI:58017"/>
        <dbReference type="ChEBI" id="CHEBI:78346"/>
        <dbReference type="ChEBI" id="CHEBI:456215"/>
        <dbReference type="EC" id="2.7.6.1"/>
    </reaction>
</comment>
<dbReference type="Pfam" id="PF13793">
    <property type="entry name" value="Pribosyltran_N"/>
    <property type="match status" value="1"/>
</dbReference>
<keyword evidence="10" id="KW-0067">ATP-binding</keyword>
<accession>K1VBS3</accession>
<dbReference type="InterPro" id="IPR000842">
    <property type="entry name" value="PRib_PP_synth_CS"/>
</dbReference>
<dbReference type="GO" id="GO:0009156">
    <property type="term" value="P:ribonucleoside monophosphate biosynthetic process"/>
    <property type="evidence" value="ECO:0007669"/>
    <property type="project" value="InterPro"/>
</dbReference>
<feature type="region of interest" description="Disordered" evidence="13">
    <location>
        <begin position="528"/>
        <end position="557"/>
    </location>
</feature>
<dbReference type="PANTHER" id="PTHR10210:SF32">
    <property type="entry name" value="RIBOSE-PHOSPHATE PYROPHOSPHOKINASE 2"/>
    <property type="match status" value="1"/>
</dbReference>
<dbReference type="EC" id="2.7.6.1" evidence="4"/>
<keyword evidence="11" id="KW-0460">Magnesium</keyword>
<keyword evidence="6" id="KW-0479">Metal-binding</keyword>
<dbReference type="NCBIfam" id="TIGR01251">
    <property type="entry name" value="ribP_PPkin"/>
    <property type="match status" value="1"/>
</dbReference>
<evidence type="ECO:0000256" key="11">
    <source>
        <dbReference type="ARBA" id="ARBA00022842"/>
    </source>
</evidence>
<dbReference type="HOGENOM" id="CLU_337451_0_0_1"/>
<evidence type="ECO:0000256" key="2">
    <source>
        <dbReference type="ARBA" id="ARBA00004996"/>
    </source>
</evidence>
<dbReference type="InterPro" id="IPR029099">
    <property type="entry name" value="Pribosyltran_N"/>
</dbReference>
<feature type="compositionally biased region" description="Acidic residues" evidence="13">
    <location>
        <begin position="528"/>
        <end position="551"/>
    </location>
</feature>
<dbReference type="GO" id="GO:0000287">
    <property type="term" value="F:magnesium ion binding"/>
    <property type="evidence" value="ECO:0007669"/>
    <property type="project" value="InterPro"/>
</dbReference>
<dbReference type="EMBL" id="AMBO01000391">
    <property type="protein sequence ID" value="EKC98240.1"/>
    <property type="molecule type" value="Genomic_DNA"/>
</dbReference>
<evidence type="ECO:0000256" key="5">
    <source>
        <dbReference type="ARBA" id="ARBA00022679"/>
    </source>
</evidence>
<evidence type="ECO:0000256" key="4">
    <source>
        <dbReference type="ARBA" id="ARBA00013247"/>
    </source>
</evidence>
<evidence type="ECO:0000313" key="16">
    <source>
        <dbReference type="Proteomes" id="UP000006757"/>
    </source>
</evidence>
<comment type="similarity">
    <text evidence="3">Belongs to the ribose-phosphate pyrophosphokinase family.</text>
</comment>
<dbReference type="STRING" id="1220162.K1VBS3"/>
<dbReference type="FunFam" id="3.40.50.2020:FF:000001">
    <property type="entry name" value="Ribose-phosphate pyrophosphokinase"/>
    <property type="match status" value="1"/>
</dbReference>
<comment type="cofactor">
    <cofactor evidence="1">
        <name>Mg(2+)</name>
        <dbReference type="ChEBI" id="CHEBI:18420"/>
    </cofactor>
</comment>
<evidence type="ECO:0000256" key="9">
    <source>
        <dbReference type="ARBA" id="ARBA00022777"/>
    </source>
</evidence>
<evidence type="ECO:0000256" key="3">
    <source>
        <dbReference type="ARBA" id="ARBA00006478"/>
    </source>
</evidence>
<evidence type="ECO:0000256" key="10">
    <source>
        <dbReference type="ARBA" id="ARBA00022840"/>
    </source>
</evidence>
<keyword evidence="5" id="KW-0808">Transferase</keyword>
<evidence type="ECO:0000256" key="8">
    <source>
        <dbReference type="ARBA" id="ARBA00022741"/>
    </source>
</evidence>
<protein>
    <recommendedName>
        <fullName evidence="4">ribose-phosphate diphosphokinase</fullName>
        <ecNumber evidence="4">2.7.6.1</ecNumber>
    </recommendedName>
</protein>
<evidence type="ECO:0000313" key="15">
    <source>
        <dbReference type="EMBL" id="EKC98240.1"/>
    </source>
</evidence>
<evidence type="ECO:0000256" key="7">
    <source>
        <dbReference type="ARBA" id="ARBA00022727"/>
    </source>
</evidence>
<reference evidence="15 16" key="1">
    <citation type="journal article" date="2012" name="Eukaryot. Cell">
        <title>Genome sequence of the Trichosporon asahii environmental strain CBS 8904.</title>
        <authorList>
            <person name="Yang R.Y."/>
            <person name="Li H.T."/>
            <person name="Zhu H."/>
            <person name="Zhou G.P."/>
            <person name="Wang M."/>
            <person name="Wang L."/>
        </authorList>
    </citation>
    <scope>NUCLEOTIDE SEQUENCE [LARGE SCALE GENOMIC DNA]</scope>
    <source>
        <strain evidence="15 16">CBS 8904</strain>
    </source>
</reference>